<feature type="chain" id="PRO_5045408540" evidence="1">
    <location>
        <begin position="22"/>
        <end position="303"/>
    </location>
</feature>
<protein>
    <submittedName>
        <fullName evidence="2">Pepsin/retropepsin-like aspartic protease family protein</fullName>
        <ecNumber evidence="2">3.4.23.-</ecNumber>
    </submittedName>
</protein>
<dbReference type="RefSeq" id="WP_289365602.1">
    <property type="nucleotide sequence ID" value="NZ_JAUCBP010000007.1"/>
</dbReference>
<dbReference type="InterPro" id="IPR021109">
    <property type="entry name" value="Peptidase_aspartic_dom_sf"/>
</dbReference>
<comment type="caution">
    <text evidence="2">The sequence shown here is derived from an EMBL/GenBank/DDBJ whole genome shotgun (WGS) entry which is preliminary data.</text>
</comment>
<gene>
    <name evidence="2" type="ORF">QTP81_11480</name>
</gene>
<name>A0ABT7SYF2_9ALTE</name>
<keyword evidence="3" id="KW-1185">Reference proteome</keyword>
<dbReference type="EMBL" id="JAUCBP010000007">
    <property type="protein sequence ID" value="MDM7861215.1"/>
    <property type="molecule type" value="Genomic_DNA"/>
</dbReference>
<sequence length="303" mass="32880">MKTLSFFVLTIWSSFSLLSHAQMQQVPLNKTSDGHFEILASINGVEAIFVLDSGATGTVIDTSKLSIFGISKGQEIVNGVRVGDSKTGRIETFPVEIAKFSIGKKPVDIKTIYSNNISGQFGTKVMGIVGYDALKTLKALLDVKNSQLLIPENTSDVLALLDESNGAAFETISLHQSEMGFNYIDIRLSENHVRLLVDSGASQTVLDQSTLTQFGFKLENHPSAKSVIDEGVELPMKVYKNGEISLGSVTLKGDFFTSDFTALMNAVNVDGEPQLIGILGNQQLIQLNSIVDFGNAKLHIKNY</sequence>
<dbReference type="Gene3D" id="2.40.70.10">
    <property type="entry name" value="Acid Proteases"/>
    <property type="match status" value="2"/>
</dbReference>
<evidence type="ECO:0000313" key="3">
    <source>
        <dbReference type="Proteomes" id="UP001234343"/>
    </source>
</evidence>
<evidence type="ECO:0000256" key="1">
    <source>
        <dbReference type="SAM" id="SignalP"/>
    </source>
</evidence>
<keyword evidence="1" id="KW-0732">Signal</keyword>
<dbReference type="SUPFAM" id="SSF50630">
    <property type="entry name" value="Acid proteases"/>
    <property type="match status" value="2"/>
</dbReference>
<dbReference type="Proteomes" id="UP001234343">
    <property type="component" value="Unassembled WGS sequence"/>
</dbReference>
<dbReference type="EC" id="3.4.23.-" evidence="2"/>
<dbReference type="Pfam" id="PF13650">
    <property type="entry name" value="Asp_protease_2"/>
    <property type="match status" value="2"/>
</dbReference>
<keyword evidence="2" id="KW-0378">Hydrolase</keyword>
<organism evidence="2 3">
    <name type="scientific">Alteromonas arenosi</name>
    <dbReference type="NCBI Taxonomy" id="3055817"/>
    <lineage>
        <taxon>Bacteria</taxon>
        <taxon>Pseudomonadati</taxon>
        <taxon>Pseudomonadota</taxon>
        <taxon>Gammaproteobacteria</taxon>
        <taxon>Alteromonadales</taxon>
        <taxon>Alteromonadaceae</taxon>
        <taxon>Alteromonas/Salinimonas group</taxon>
        <taxon>Alteromonas</taxon>
    </lineage>
</organism>
<accession>A0ABT7SYF2</accession>
<evidence type="ECO:0000313" key="2">
    <source>
        <dbReference type="EMBL" id="MDM7861215.1"/>
    </source>
</evidence>
<dbReference type="GO" id="GO:0016787">
    <property type="term" value="F:hydrolase activity"/>
    <property type="evidence" value="ECO:0007669"/>
    <property type="project" value="UniProtKB-KW"/>
</dbReference>
<reference evidence="2 3" key="1">
    <citation type="submission" date="2023-06" db="EMBL/GenBank/DDBJ databases">
        <title>Alteromonas sp. ASW11-36 isolated from intertidal sand.</title>
        <authorList>
            <person name="Li Y."/>
        </authorList>
    </citation>
    <scope>NUCLEOTIDE SEQUENCE [LARGE SCALE GENOMIC DNA]</scope>
    <source>
        <strain evidence="2 3">ASW11-36</strain>
    </source>
</reference>
<proteinExistence type="predicted"/>
<feature type="signal peptide" evidence="1">
    <location>
        <begin position="1"/>
        <end position="21"/>
    </location>
</feature>